<keyword evidence="5" id="KW-1185">Reference proteome</keyword>
<evidence type="ECO:0000313" key="5">
    <source>
        <dbReference type="Proteomes" id="UP001515100"/>
    </source>
</evidence>
<dbReference type="Gene3D" id="3.40.50.2000">
    <property type="entry name" value="Glycogen Phosphorylase B"/>
    <property type="match status" value="2"/>
</dbReference>
<gene>
    <name evidence="4" type="ORF">ESP62_004675</name>
</gene>
<organism evidence="4 5">
    <name type="scientific">Aeromicrobium fastidiosum</name>
    <dbReference type="NCBI Taxonomy" id="52699"/>
    <lineage>
        <taxon>Bacteria</taxon>
        <taxon>Bacillati</taxon>
        <taxon>Actinomycetota</taxon>
        <taxon>Actinomycetes</taxon>
        <taxon>Propionibacteriales</taxon>
        <taxon>Nocardioidaceae</taxon>
        <taxon>Aeromicrobium</taxon>
    </lineage>
</organism>
<dbReference type="GO" id="GO:1901137">
    <property type="term" value="P:carbohydrate derivative biosynthetic process"/>
    <property type="evidence" value="ECO:0007669"/>
    <property type="project" value="UniProtKB-ARBA"/>
</dbReference>
<dbReference type="SUPFAM" id="SSF53756">
    <property type="entry name" value="UDP-Glycosyltransferase/glycogen phosphorylase"/>
    <property type="match status" value="1"/>
</dbReference>
<evidence type="ECO:0000256" key="1">
    <source>
        <dbReference type="ARBA" id="ARBA00022676"/>
    </source>
</evidence>
<dbReference type="RefSeq" id="WP_129180977.1">
    <property type="nucleotide sequence ID" value="NZ_JAGIOG010000001.1"/>
</dbReference>
<dbReference type="InterPro" id="IPR050194">
    <property type="entry name" value="Glycosyltransferase_grp1"/>
</dbReference>
<evidence type="ECO:0000256" key="2">
    <source>
        <dbReference type="ARBA" id="ARBA00022679"/>
    </source>
</evidence>
<sequence length="408" mass="46090">MTSPSAPPSGVLRGRRLLLVVQNLPVPFDRRVWQEALALRDSGAGVTVVCPADDRHPEGRFVIDKVTVIRYRAVAEANTPVGYVREYWQSIRRIRKVVRKERSSAEFDAIHICNPPDMLFLAVTDVRKSKRPPLIFDQHDLGPELVRAKRMPLSWLFVAIAMALEMITYRLADHVIATNQSYKSVATSRGKKRPDQVTIVRSGPQRSWIQDVPPTLDWHRNRRFLVAYVGVMGRQEGIDYLLESVRHLVEQGLDVHLALVGSGPDVERLKSNADRLGVSDRTEFHGRLPDEELRSILANSDVCVNPDEVNELNDLSTMNKILEYMALSRPIVQFDVREGRFSAGDASLYADANDSRSFADQISIVLRDPGLAEKMGRAGHRRFTGELCWEAQVPLLVEAYQTVLEIHD</sequence>
<dbReference type="CDD" id="cd03794">
    <property type="entry name" value="GT4_WbuB-like"/>
    <property type="match status" value="1"/>
</dbReference>
<dbReference type="Pfam" id="PF13439">
    <property type="entry name" value="Glyco_transf_4"/>
    <property type="match status" value="1"/>
</dbReference>
<dbReference type="Pfam" id="PF13692">
    <property type="entry name" value="Glyco_trans_1_4"/>
    <property type="match status" value="1"/>
</dbReference>
<dbReference type="AlphaFoldDB" id="A0A641ASG5"/>
<dbReference type="InterPro" id="IPR028098">
    <property type="entry name" value="Glyco_trans_4-like_N"/>
</dbReference>
<reference evidence="4" key="1">
    <citation type="submission" date="2019-09" db="EMBL/GenBank/DDBJ databases">
        <authorList>
            <person name="Li J."/>
        </authorList>
    </citation>
    <scope>NUCLEOTIDE SEQUENCE [LARGE SCALE GENOMIC DNA]</scope>
    <source>
        <strain evidence="4">NRBC 14897</strain>
    </source>
</reference>
<dbReference type="Proteomes" id="UP001515100">
    <property type="component" value="Unassembled WGS sequence"/>
</dbReference>
<proteinExistence type="predicted"/>
<dbReference type="OrthoDB" id="509705at2"/>
<feature type="domain" description="Glycosyltransferase subfamily 4-like N-terminal" evidence="3">
    <location>
        <begin position="30"/>
        <end position="201"/>
    </location>
</feature>
<dbReference type="GO" id="GO:0016757">
    <property type="term" value="F:glycosyltransferase activity"/>
    <property type="evidence" value="ECO:0007669"/>
    <property type="project" value="UniProtKB-KW"/>
</dbReference>
<accession>A0A641ASG5</accession>
<dbReference type="PANTHER" id="PTHR45947">
    <property type="entry name" value="SULFOQUINOVOSYL TRANSFERASE SQD2"/>
    <property type="match status" value="1"/>
</dbReference>
<evidence type="ECO:0000259" key="3">
    <source>
        <dbReference type="Pfam" id="PF13439"/>
    </source>
</evidence>
<keyword evidence="2" id="KW-0808">Transferase</keyword>
<comment type="caution">
    <text evidence="4">The sequence shown here is derived from an EMBL/GenBank/DDBJ whole genome shotgun (WGS) entry which is preliminary data.</text>
</comment>
<protein>
    <submittedName>
        <fullName evidence="4">Glycosyltransferase family 4 protein</fullName>
    </submittedName>
</protein>
<name>A0A641ASG5_9ACTN</name>
<dbReference type="EMBL" id="SDPP02000001">
    <property type="protein sequence ID" value="KAA1380477.1"/>
    <property type="molecule type" value="Genomic_DNA"/>
</dbReference>
<keyword evidence="1" id="KW-0328">Glycosyltransferase</keyword>
<evidence type="ECO:0000313" key="4">
    <source>
        <dbReference type="EMBL" id="KAA1380477.1"/>
    </source>
</evidence>
<dbReference type="PANTHER" id="PTHR45947:SF3">
    <property type="entry name" value="SULFOQUINOVOSYL TRANSFERASE SQD2"/>
    <property type="match status" value="1"/>
</dbReference>